<keyword evidence="7" id="KW-0472">Membrane</keyword>
<dbReference type="InterPro" id="IPR029044">
    <property type="entry name" value="Nucleotide-diphossugar_trans"/>
</dbReference>
<dbReference type="InterPro" id="IPR050256">
    <property type="entry name" value="Glycosyltransferase_2"/>
</dbReference>
<organism evidence="9 10">
    <name type="scientific">Candidatus Criblamydia sequanensis CRIB-18</name>
    <dbReference type="NCBI Taxonomy" id="1437425"/>
    <lineage>
        <taxon>Bacteria</taxon>
        <taxon>Pseudomonadati</taxon>
        <taxon>Chlamydiota</taxon>
        <taxon>Chlamydiia</taxon>
        <taxon>Parachlamydiales</taxon>
        <taxon>Candidatus Criblamydiaceae</taxon>
        <taxon>Candidatus Criblamydia</taxon>
    </lineage>
</organism>
<name>A0A090CZ50_9BACT</name>
<evidence type="ECO:0000256" key="7">
    <source>
        <dbReference type="ARBA" id="ARBA00023136"/>
    </source>
</evidence>
<comment type="caution">
    <text evidence="9">The sequence shown here is derived from an EMBL/GenBank/DDBJ whole genome shotgun (WGS) entry which is preliminary data.</text>
</comment>
<sequence length="239" mass="27300">MKIKYSLVIPLKNEEGNIEKLIEEIEAVMPALNEPFEVICIDDGSTDSTLQILKNLVLSKKFLKVLVFSNNFGQSSAFDAGFKAAQGQIVITLDGDRQNDPKDIPKLIEAINSGFDLVLGVRQKRKDTFSKRWISKIANKVRSFVCKDGVSDTGCSLKAYRKEALNKIKLFHGMHRFLPALFLMEGLKIKEIKVSHRERASGKTKYHFFNRSLNTVYDMLAVRWMLKRTLVYKIEKELP</sequence>
<evidence type="ECO:0000256" key="6">
    <source>
        <dbReference type="ARBA" id="ARBA00022989"/>
    </source>
</evidence>
<dbReference type="EC" id="2.4.2.53" evidence="9"/>
<dbReference type="RefSeq" id="WP_041017700.1">
    <property type="nucleotide sequence ID" value="NZ_CCEJ010000005.1"/>
</dbReference>
<dbReference type="Proteomes" id="UP000031552">
    <property type="component" value="Unassembled WGS sequence"/>
</dbReference>
<dbReference type="EMBL" id="CCEJ010000005">
    <property type="protein sequence ID" value="CDR34172.1"/>
    <property type="molecule type" value="Genomic_DNA"/>
</dbReference>
<keyword evidence="10" id="KW-1185">Reference proteome</keyword>
<evidence type="ECO:0000256" key="4">
    <source>
        <dbReference type="ARBA" id="ARBA00022692"/>
    </source>
</evidence>
<keyword evidence="2 9" id="KW-0328">Glycosyltransferase</keyword>
<evidence type="ECO:0000256" key="5">
    <source>
        <dbReference type="ARBA" id="ARBA00022985"/>
    </source>
</evidence>
<dbReference type="GO" id="GO:0009103">
    <property type="term" value="P:lipopolysaccharide biosynthetic process"/>
    <property type="evidence" value="ECO:0007669"/>
    <property type="project" value="UniProtKB-KW"/>
</dbReference>
<dbReference type="OrthoDB" id="9810303at2"/>
<keyword evidence="6" id="KW-1133">Transmembrane helix</keyword>
<dbReference type="InterPro" id="IPR001173">
    <property type="entry name" value="Glyco_trans_2-like"/>
</dbReference>
<evidence type="ECO:0000256" key="2">
    <source>
        <dbReference type="ARBA" id="ARBA00022676"/>
    </source>
</evidence>
<evidence type="ECO:0000256" key="1">
    <source>
        <dbReference type="ARBA" id="ARBA00022475"/>
    </source>
</evidence>
<keyword evidence="1" id="KW-1003">Cell membrane</keyword>
<proteinExistence type="predicted"/>
<accession>A0A090CZ50</accession>
<dbReference type="eggNOG" id="COG0463">
    <property type="taxonomic scope" value="Bacteria"/>
</dbReference>
<keyword evidence="3 9" id="KW-0808">Transferase</keyword>
<dbReference type="PANTHER" id="PTHR48090:SF3">
    <property type="entry name" value="UNDECAPRENYL-PHOSPHATE 4-DEOXY-4-FORMAMIDO-L-ARABINOSE TRANSFERASE"/>
    <property type="match status" value="1"/>
</dbReference>
<protein>
    <submittedName>
        <fullName evidence="9">Undecaprenyl-phosphate 4-deoxy-4-formamido-L-arabinose transferase</fullName>
        <ecNumber evidence="9">2.4.2.53</ecNumber>
    </submittedName>
</protein>
<dbReference type="GO" id="GO:0099621">
    <property type="term" value="F:undecaprenyl-phosphate 4-deoxy-4-formamido-L-arabinose transferase activity"/>
    <property type="evidence" value="ECO:0007669"/>
    <property type="project" value="UniProtKB-EC"/>
</dbReference>
<feature type="domain" description="Glycosyltransferase 2-like" evidence="8">
    <location>
        <begin position="6"/>
        <end position="168"/>
    </location>
</feature>
<evidence type="ECO:0000313" key="9">
    <source>
        <dbReference type="EMBL" id="CDR34172.1"/>
    </source>
</evidence>
<dbReference type="PANTHER" id="PTHR48090">
    <property type="entry name" value="UNDECAPRENYL-PHOSPHATE 4-DEOXY-4-FORMAMIDO-L-ARABINOSE TRANSFERASE-RELATED"/>
    <property type="match status" value="1"/>
</dbReference>
<dbReference type="GO" id="GO:0005886">
    <property type="term" value="C:plasma membrane"/>
    <property type="evidence" value="ECO:0007669"/>
    <property type="project" value="TreeGrafter"/>
</dbReference>
<dbReference type="STRING" id="1437425.CSEC_1352"/>
<dbReference type="Gene3D" id="3.90.550.10">
    <property type="entry name" value="Spore Coat Polysaccharide Biosynthesis Protein SpsA, Chain A"/>
    <property type="match status" value="1"/>
</dbReference>
<evidence type="ECO:0000259" key="8">
    <source>
        <dbReference type="Pfam" id="PF00535"/>
    </source>
</evidence>
<keyword evidence="5" id="KW-0448">Lipopolysaccharide biosynthesis</keyword>
<gene>
    <name evidence="9" type="primary">arnC</name>
    <name evidence="9" type="ORF">CSEC_1352</name>
</gene>
<dbReference type="AlphaFoldDB" id="A0A090CZ50"/>
<keyword evidence="4" id="KW-0812">Transmembrane</keyword>
<reference evidence="9" key="1">
    <citation type="submission" date="2013-12" db="EMBL/GenBank/DDBJ databases">
        <authorList>
            <person name="Linke B."/>
        </authorList>
    </citation>
    <scope>NUCLEOTIDE SEQUENCE [LARGE SCALE GENOMIC DNA]</scope>
    <source>
        <strain evidence="9">CRIB-18</strain>
    </source>
</reference>
<dbReference type="SUPFAM" id="SSF53448">
    <property type="entry name" value="Nucleotide-diphospho-sugar transferases"/>
    <property type="match status" value="1"/>
</dbReference>
<dbReference type="Pfam" id="PF00535">
    <property type="entry name" value="Glycos_transf_2"/>
    <property type="match status" value="1"/>
</dbReference>
<evidence type="ECO:0000256" key="3">
    <source>
        <dbReference type="ARBA" id="ARBA00022679"/>
    </source>
</evidence>
<reference evidence="9" key="2">
    <citation type="submission" date="2014-09" db="EMBL/GenBank/DDBJ databases">
        <title>Criblamydia sequanensis harbors a mega-plasmid encoding arsenite resistance.</title>
        <authorList>
            <person name="Bertelli C."/>
            <person name="Goesmann A."/>
            <person name="Greub G."/>
        </authorList>
    </citation>
    <scope>NUCLEOTIDE SEQUENCE [LARGE SCALE GENOMIC DNA]</scope>
    <source>
        <strain evidence="9">CRIB-18</strain>
    </source>
</reference>
<evidence type="ECO:0000313" key="10">
    <source>
        <dbReference type="Proteomes" id="UP000031552"/>
    </source>
</evidence>
<dbReference type="CDD" id="cd04187">
    <property type="entry name" value="DPM1_like_bac"/>
    <property type="match status" value="1"/>
</dbReference>